<dbReference type="Proteomes" id="UP000034852">
    <property type="component" value="Unassembled WGS sequence"/>
</dbReference>
<proteinExistence type="predicted"/>
<reference evidence="1" key="1">
    <citation type="journal article" date="2015" name="Nature">
        <title>rRNA introns, odd ribosomes, and small enigmatic genomes across a large radiation of phyla.</title>
        <authorList>
            <person name="Brown C.T."/>
            <person name="Hug L.A."/>
            <person name="Thomas B.C."/>
            <person name="Sharon I."/>
            <person name="Castelle C.J."/>
            <person name="Singh A."/>
            <person name="Wilkins M.J."/>
            <person name="Williams K.H."/>
            <person name="Banfield J.F."/>
        </authorList>
    </citation>
    <scope>NUCLEOTIDE SEQUENCE [LARGE SCALE GENOMIC DNA]</scope>
</reference>
<dbReference type="PANTHER" id="PTHR43649:SF12">
    <property type="entry name" value="DIACETYLCHITOBIOSE BINDING PROTEIN DASA"/>
    <property type="match status" value="1"/>
</dbReference>
<dbReference type="SUPFAM" id="SSF53850">
    <property type="entry name" value="Periplasmic binding protein-like II"/>
    <property type="match status" value="1"/>
</dbReference>
<organism evidence="1 2">
    <name type="scientific">candidate division WS6 bacterium GW2011_GWA2_37_6</name>
    <dbReference type="NCBI Taxonomy" id="1619087"/>
    <lineage>
        <taxon>Bacteria</taxon>
        <taxon>Candidatus Dojkabacteria</taxon>
    </lineage>
</organism>
<dbReference type="InterPro" id="IPR006059">
    <property type="entry name" value="SBP"/>
</dbReference>
<comment type="caution">
    <text evidence="1">The sequence shown here is derived from an EMBL/GenBank/DDBJ whole genome shotgun (WGS) entry which is preliminary data.</text>
</comment>
<dbReference type="AlphaFoldDB" id="A0A0G0K585"/>
<name>A0A0G0K585_9BACT</name>
<dbReference type="PANTHER" id="PTHR43649">
    <property type="entry name" value="ARABINOSE-BINDING PROTEIN-RELATED"/>
    <property type="match status" value="1"/>
</dbReference>
<accession>A0A0G0K585</accession>
<dbReference type="Pfam" id="PF13416">
    <property type="entry name" value="SBP_bac_8"/>
    <property type="match status" value="1"/>
</dbReference>
<evidence type="ECO:0000313" key="1">
    <source>
        <dbReference type="EMBL" id="KKQ35801.1"/>
    </source>
</evidence>
<feature type="non-terminal residue" evidence="1">
    <location>
        <position position="1"/>
    </location>
</feature>
<dbReference type="InterPro" id="IPR050490">
    <property type="entry name" value="Bact_solute-bd_prot1"/>
</dbReference>
<gene>
    <name evidence="1" type="ORF">US52_C0015G0010</name>
</gene>
<evidence type="ECO:0000313" key="2">
    <source>
        <dbReference type="Proteomes" id="UP000034852"/>
    </source>
</evidence>
<protein>
    <submittedName>
        <fullName evidence="1">Extracellular solute-binding protein family 1</fullName>
    </submittedName>
</protein>
<dbReference type="Gene3D" id="3.40.190.10">
    <property type="entry name" value="Periplasmic binding protein-like II"/>
    <property type="match status" value="1"/>
</dbReference>
<dbReference type="EMBL" id="LBTH01000015">
    <property type="protein sequence ID" value="KKQ35801.1"/>
    <property type="molecule type" value="Genomic_DNA"/>
</dbReference>
<sequence>STISRKSFESAFYPIVNSDLVRDGQPYAIPLGMDSLALIYNKDLMSAKGYTTPSDDWTELFEQAQNLTQKTATGTTYQRVGLSLGADEDSNEFWFDIFNLLLMQSGVQMLNSTEDAAVFASDSATQDAVEYFQSYEDEELWNASVKKDVALFLEKKLAMYIAPSWRLLDLVAYNDTYDLGLDIGIAPLPQLSSLEEEQVGWSTYWAQGVSIDSQYYKVGWDFLNFATQQEQLRLVFEHVTEDGTRAFGQIYPRKDMKSEMDSNEYLSVYADEVSTSKGWNMVDGGKVRDVFKEWLNSEIDAEDAQGQVSLIITDQGLLTSEP</sequence>